<evidence type="ECO:0000313" key="3">
    <source>
        <dbReference type="Proteomes" id="UP000316968"/>
    </source>
</evidence>
<sequence length="202" mass="21838">MKKSRAVTLAGLLVCAAAAAAFVFVAIPLLNDRANAILLTGSSKQIRAEIQAARALPEERWDYPVKWDAKTLIVSEATARDWTARGLILRKDPDNSDKRQPLGELPIRPADSQGLLFAAKPDEAQASAYPLGGTPTRLGYGGDYFLGNLRVTESAIVALPEKAYAALPLSESQLSLLKYGTFDDVSEKMAAFEQGARLIKIH</sequence>
<protein>
    <recommendedName>
        <fullName evidence="4">SAF domain-containing protein</fullName>
    </recommendedName>
</protein>
<organism evidence="2 3">
    <name type="scientific">Saccharibacillus brassicae</name>
    <dbReference type="NCBI Taxonomy" id="2583377"/>
    <lineage>
        <taxon>Bacteria</taxon>
        <taxon>Bacillati</taxon>
        <taxon>Bacillota</taxon>
        <taxon>Bacilli</taxon>
        <taxon>Bacillales</taxon>
        <taxon>Paenibacillaceae</taxon>
        <taxon>Saccharibacillus</taxon>
    </lineage>
</organism>
<evidence type="ECO:0008006" key="4">
    <source>
        <dbReference type="Google" id="ProtNLM"/>
    </source>
</evidence>
<evidence type="ECO:0000256" key="1">
    <source>
        <dbReference type="SAM" id="SignalP"/>
    </source>
</evidence>
<feature type="signal peptide" evidence="1">
    <location>
        <begin position="1"/>
        <end position="20"/>
    </location>
</feature>
<dbReference type="AlphaFoldDB" id="A0A4Y6UTN5"/>
<dbReference type="KEGG" id="saca:FFV09_05960"/>
<evidence type="ECO:0000313" key="2">
    <source>
        <dbReference type="EMBL" id="QDH20444.1"/>
    </source>
</evidence>
<proteinExistence type="predicted"/>
<feature type="chain" id="PRO_5021264119" description="SAF domain-containing protein" evidence="1">
    <location>
        <begin position="21"/>
        <end position="202"/>
    </location>
</feature>
<dbReference type="Proteomes" id="UP000316968">
    <property type="component" value="Chromosome"/>
</dbReference>
<dbReference type="EMBL" id="CP041217">
    <property type="protein sequence ID" value="QDH20444.1"/>
    <property type="molecule type" value="Genomic_DNA"/>
</dbReference>
<dbReference type="OrthoDB" id="9839284at2"/>
<keyword evidence="1" id="KW-0732">Signal</keyword>
<keyword evidence="3" id="KW-1185">Reference proteome</keyword>
<name>A0A4Y6UTN5_SACBS</name>
<dbReference type="Pfam" id="PF17294">
    <property type="entry name" value="Lipoprotein_22"/>
    <property type="match status" value="1"/>
</dbReference>
<gene>
    <name evidence="2" type="ORF">FFV09_05960</name>
</gene>
<dbReference type="RefSeq" id="WP_141446946.1">
    <property type="nucleotide sequence ID" value="NZ_CP041217.1"/>
</dbReference>
<reference evidence="2 3" key="1">
    <citation type="submission" date="2019-06" db="EMBL/GenBank/DDBJ databases">
        <title>Saccharibacillus brassicae sp. nov., an endophytic bacterium isolated from Chinese cabbage seeds (Brassica pekinensis).</title>
        <authorList>
            <person name="Jiang L."/>
            <person name="Lee J."/>
            <person name="Kim S.W."/>
        </authorList>
    </citation>
    <scope>NUCLEOTIDE SEQUENCE [LARGE SCALE GENOMIC DNA]</scope>
    <source>
        <strain evidence="3">KCTC 43072 / ATSA2</strain>
    </source>
</reference>
<accession>A0A4Y6UTN5</accession>
<dbReference type="InterPro" id="IPR035253">
    <property type="entry name" value="Lipoprotein_22_bac"/>
</dbReference>
<dbReference type="Gene3D" id="2.40.40.60">
    <property type="match status" value="1"/>
</dbReference>